<evidence type="ECO:0000256" key="7">
    <source>
        <dbReference type="SAM" id="MobiDB-lite"/>
    </source>
</evidence>
<dbReference type="Pfam" id="PF02534">
    <property type="entry name" value="T4SS-DNA_transf"/>
    <property type="match status" value="1"/>
</dbReference>
<gene>
    <name evidence="9" type="ORF">SIL87_01545</name>
</gene>
<dbReference type="RefSeq" id="WP_319612524.1">
    <property type="nucleotide sequence ID" value="NZ_JAWXYB010000006.1"/>
</dbReference>
<comment type="subcellular location">
    <subcellularLocation>
        <location evidence="1">Cell membrane</location>
        <topology evidence="1">Multi-pass membrane protein</topology>
    </subcellularLocation>
</comment>
<dbReference type="GO" id="GO:0005886">
    <property type="term" value="C:plasma membrane"/>
    <property type="evidence" value="ECO:0007669"/>
    <property type="project" value="UniProtKB-SubCell"/>
</dbReference>
<dbReference type="SUPFAM" id="SSF52540">
    <property type="entry name" value="P-loop containing nucleoside triphosphate hydrolases"/>
    <property type="match status" value="1"/>
</dbReference>
<evidence type="ECO:0000256" key="6">
    <source>
        <dbReference type="ARBA" id="ARBA00023136"/>
    </source>
</evidence>
<proteinExistence type="inferred from homology"/>
<dbReference type="InterPro" id="IPR003688">
    <property type="entry name" value="TraG/VirD4"/>
</dbReference>
<keyword evidence="4 8" id="KW-0812">Transmembrane</keyword>
<evidence type="ECO:0000256" key="5">
    <source>
        <dbReference type="ARBA" id="ARBA00022989"/>
    </source>
</evidence>
<feature type="compositionally biased region" description="Polar residues" evidence="7">
    <location>
        <begin position="614"/>
        <end position="623"/>
    </location>
</feature>
<dbReference type="CDD" id="cd01127">
    <property type="entry name" value="TrwB_TraG_TraD_VirD4"/>
    <property type="match status" value="1"/>
</dbReference>
<evidence type="ECO:0000256" key="4">
    <source>
        <dbReference type="ARBA" id="ARBA00022692"/>
    </source>
</evidence>
<dbReference type="PANTHER" id="PTHR37937">
    <property type="entry name" value="CONJUGATIVE TRANSFER: DNA TRANSPORT"/>
    <property type="match status" value="1"/>
</dbReference>
<evidence type="ECO:0000256" key="2">
    <source>
        <dbReference type="ARBA" id="ARBA00008806"/>
    </source>
</evidence>
<evidence type="ECO:0000256" key="8">
    <source>
        <dbReference type="SAM" id="Phobius"/>
    </source>
</evidence>
<name>A0AAW9DKS0_ACIAO</name>
<dbReference type="EMBL" id="JAWXYB010000006">
    <property type="protein sequence ID" value="MDX5929451.1"/>
    <property type="molecule type" value="Genomic_DNA"/>
</dbReference>
<protein>
    <submittedName>
        <fullName evidence="9">Type IV secretory system conjugative DNA transfer family protein</fullName>
    </submittedName>
</protein>
<evidence type="ECO:0000313" key="9">
    <source>
        <dbReference type="EMBL" id="MDX5929451.1"/>
    </source>
</evidence>
<reference evidence="9 10" key="1">
    <citation type="submission" date="2023-11" db="EMBL/GenBank/DDBJ databases">
        <title>MicrobeMod: A computational toolkit for identifying prokaryotic methylation and restriction-modification with nanopore sequencing.</title>
        <authorList>
            <person name="Crits-Christoph A."/>
            <person name="Kang S.C."/>
            <person name="Lee H."/>
            <person name="Ostrov N."/>
        </authorList>
    </citation>
    <scope>NUCLEOTIDE SEQUENCE [LARGE SCALE GENOMIC DNA]</scope>
    <source>
        <strain evidence="9 10">DSMZ 700</strain>
    </source>
</reference>
<accession>A0AAW9DKS0</accession>
<dbReference type="Proteomes" id="UP001279553">
    <property type="component" value="Unassembled WGS sequence"/>
</dbReference>
<feature type="region of interest" description="Disordered" evidence="7">
    <location>
        <begin position="604"/>
        <end position="648"/>
    </location>
</feature>
<dbReference type="Gene3D" id="3.40.50.300">
    <property type="entry name" value="P-loop containing nucleotide triphosphate hydrolases"/>
    <property type="match status" value="1"/>
</dbReference>
<keyword evidence="10" id="KW-1185">Reference proteome</keyword>
<dbReference type="PANTHER" id="PTHR37937:SF1">
    <property type="entry name" value="CONJUGATIVE TRANSFER: DNA TRANSPORT"/>
    <property type="match status" value="1"/>
</dbReference>
<keyword evidence="6 8" id="KW-0472">Membrane</keyword>
<organism evidence="9 10">
    <name type="scientific">Acidiphilium acidophilum</name>
    <name type="common">Thiobacillus acidophilus</name>
    <dbReference type="NCBI Taxonomy" id="76588"/>
    <lineage>
        <taxon>Bacteria</taxon>
        <taxon>Pseudomonadati</taxon>
        <taxon>Pseudomonadota</taxon>
        <taxon>Alphaproteobacteria</taxon>
        <taxon>Acetobacterales</taxon>
        <taxon>Acidocellaceae</taxon>
        <taxon>Acidiphilium</taxon>
    </lineage>
</organism>
<sequence length="648" mass="71468">MAMSRNTNHRLRTASAAALAVLFTVIAYGFFASHWIAGALGYVPALGRPLTGHLYPPFAWIVWSFKYYQADPPVFAHAYWIFVVITVFVLGIAVITLGLTTRKLKVVPNVHGSARFMETTEEIRDAGLLPDTGVLLAVWEEKKGKFIPTVETHYIRHAQIEHIQLFGPPGSGKGAAFVYNAINTWDSSMVVLDRKGDLHTMASGSLKKRGYRVLRWSPLEQNTIGINIIDTIRVGTPYETGDTVNFAKSFIPPNTKSDNSFFSEAAADLVAGVVLYTIYKIRKEKNRQATLADVVDLFGSATTTTADLYKAMNDNKLGPNNEPHKWIADKGAMAIKGAKSERTDANIFQTAYQKLSPATDPLVQAATANSHFQLDDLMNGPKKIALFLILPPSEANLARLSSLFTTILSMMVDIPTRKTINPKAGKTEIPHDRPLMLLLDEIGNVGRIDALPNALTQLRQYGVKVIGIWQTITQINKLYGEDNPIMGASEIQMSFAPNDEDTAKWLSWRLGTATLEIDNIQLSGHRFGMGMHQANEGIQYIKRPLMTDDETMRLPGPKKDKNNMITSPGEILIMKRGLDNIRAQQALWWDIKEISDNAQIEPVHTADSDATDLPSEQQDTGASSGPGYVAPVASGRRRFPTQPGPKTA</sequence>
<evidence type="ECO:0000256" key="1">
    <source>
        <dbReference type="ARBA" id="ARBA00004651"/>
    </source>
</evidence>
<dbReference type="InterPro" id="IPR051539">
    <property type="entry name" value="T4SS-coupling_protein"/>
</dbReference>
<comment type="caution">
    <text evidence="9">The sequence shown here is derived from an EMBL/GenBank/DDBJ whole genome shotgun (WGS) entry which is preliminary data.</text>
</comment>
<evidence type="ECO:0000313" key="10">
    <source>
        <dbReference type="Proteomes" id="UP001279553"/>
    </source>
</evidence>
<keyword evidence="3" id="KW-1003">Cell membrane</keyword>
<dbReference type="InterPro" id="IPR027417">
    <property type="entry name" value="P-loop_NTPase"/>
</dbReference>
<evidence type="ECO:0000256" key="3">
    <source>
        <dbReference type="ARBA" id="ARBA00022475"/>
    </source>
</evidence>
<dbReference type="AlphaFoldDB" id="A0AAW9DKS0"/>
<keyword evidence="5 8" id="KW-1133">Transmembrane helix</keyword>
<comment type="similarity">
    <text evidence="2">Belongs to the VirD4/TraG family.</text>
</comment>
<feature type="transmembrane region" description="Helical" evidence="8">
    <location>
        <begin position="78"/>
        <end position="99"/>
    </location>
</feature>